<proteinExistence type="predicted"/>
<dbReference type="RefSeq" id="WP_280939657.1">
    <property type="nucleotide sequence ID" value="NZ_CP123759.1"/>
</dbReference>
<evidence type="ECO:0008006" key="3">
    <source>
        <dbReference type="Google" id="ProtNLM"/>
    </source>
</evidence>
<reference evidence="1 2" key="1">
    <citation type="submission" date="2023-04" db="EMBL/GenBank/DDBJ databases">
        <title>Genome dynamics across the evolutionary transition to endosymbiosis.</title>
        <authorList>
            <person name="Siozios S."/>
            <person name="Nadal-Jimenez P."/>
            <person name="Azagi T."/>
            <person name="Sprong H."/>
            <person name="Frost C.L."/>
            <person name="Parratt S.R."/>
            <person name="Taylor G."/>
            <person name="Brettell L."/>
            <person name="Lew K.C."/>
            <person name="Croft L."/>
            <person name="King K.C."/>
            <person name="Brockhurst M.A."/>
            <person name="Hypsa V."/>
            <person name="Novakova E."/>
            <person name="Darby A.C."/>
            <person name="Hurst G.D.D."/>
        </authorList>
    </citation>
    <scope>NUCLEOTIDE SEQUENCE [LARGE SCALE GENOMIC DNA]</scope>
    <source>
        <strain evidence="2">aApi_AU</strain>
    </source>
</reference>
<gene>
    <name evidence="1" type="ORF">QG404_07510</name>
</gene>
<keyword evidence="2" id="KW-1185">Reference proteome</keyword>
<protein>
    <recommendedName>
        <fullName evidence="3">CopG family transcriptional regulator</fullName>
    </recommendedName>
</protein>
<organism evidence="1 2">
    <name type="scientific">Arsenophonus apicola</name>
    <dbReference type="NCBI Taxonomy" id="2879119"/>
    <lineage>
        <taxon>Bacteria</taxon>
        <taxon>Pseudomonadati</taxon>
        <taxon>Pseudomonadota</taxon>
        <taxon>Gammaproteobacteria</taxon>
        <taxon>Enterobacterales</taxon>
        <taxon>Morganellaceae</taxon>
        <taxon>Arsenophonus</taxon>
    </lineage>
</organism>
<name>A0ABY8P5D0_9GAMM</name>
<dbReference type="Proteomes" id="UP001231859">
    <property type="component" value="Chromosome"/>
</dbReference>
<evidence type="ECO:0000313" key="1">
    <source>
        <dbReference type="EMBL" id="WGO84700.1"/>
    </source>
</evidence>
<sequence length="63" mass="7249">MAQKKNESKARLTSSCKDKKLIPMRLLENENIELELLAEQESRSKSAMARLVFLAGLKMLTRR</sequence>
<evidence type="ECO:0000313" key="2">
    <source>
        <dbReference type="Proteomes" id="UP001231859"/>
    </source>
</evidence>
<dbReference type="EMBL" id="CP123759">
    <property type="protein sequence ID" value="WGO84700.1"/>
    <property type="molecule type" value="Genomic_DNA"/>
</dbReference>
<accession>A0ABY8P5D0</accession>